<evidence type="ECO:0000256" key="16">
    <source>
        <dbReference type="SAM" id="SignalP"/>
    </source>
</evidence>
<dbReference type="InterPro" id="IPR057247">
    <property type="entry name" value="CARBOXYPEPT_ZN_2"/>
</dbReference>
<dbReference type="GO" id="GO:0006508">
    <property type="term" value="P:proteolysis"/>
    <property type="evidence" value="ECO:0007669"/>
    <property type="project" value="UniProtKB-KW"/>
</dbReference>
<evidence type="ECO:0000256" key="12">
    <source>
        <dbReference type="ARBA" id="ARBA00023157"/>
    </source>
</evidence>
<dbReference type="VEuPathDB" id="VectorBase:CSON000662"/>
<comment type="cofactor">
    <cofactor evidence="1">
        <name>Zn(2+)</name>
        <dbReference type="ChEBI" id="CHEBI:29105"/>
    </cofactor>
</comment>
<keyword evidence="6" id="KW-0645">Protease</keyword>
<keyword evidence="10" id="KW-0862">Zinc</keyword>
<dbReference type="Pfam" id="PF00246">
    <property type="entry name" value="Peptidase_M14"/>
    <property type="match status" value="1"/>
</dbReference>
<evidence type="ECO:0000256" key="15">
    <source>
        <dbReference type="PROSITE-ProRule" id="PRU01379"/>
    </source>
</evidence>
<dbReference type="PANTHER" id="PTHR11705">
    <property type="entry name" value="PROTEASE FAMILY M14 CARBOXYPEPTIDASE A,B"/>
    <property type="match status" value="1"/>
</dbReference>
<keyword evidence="4" id="KW-0964">Secreted</keyword>
<evidence type="ECO:0000256" key="10">
    <source>
        <dbReference type="ARBA" id="ARBA00022833"/>
    </source>
</evidence>
<proteinExistence type="inferred from homology"/>
<evidence type="ECO:0000256" key="4">
    <source>
        <dbReference type="ARBA" id="ARBA00022525"/>
    </source>
</evidence>
<organism evidence="18">
    <name type="scientific">Culicoides sonorensis</name>
    <name type="common">Biting midge</name>
    <dbReference type="NCBI Taxonomy" id="179676"/>
    <lineage>
        <taxon>Eukaryota</taxon>
        <taxon>Metazoa</taxon>
        <taxon>Ecdysozoa</taxon>
        <taxon>Arthropoda</taxon>
        <taxon>Hexapoda</taxon>
        <taxon>Insecta</taxon>
        <taxon>Pterygota</taxon>
        <taxon>Neoptera</taxon>
        <taxon>Endopterygota</taxon>
        <taxon>Diptera</taxon>
        <taxon>Nematocera</taxon>
        <taxon>Chironomoidea</taxon>
        <taxon>Ceratopogonidae</taxon>
        <taxon>Ceratopogoninae</taxon>
        <taxon>Culicoides</taxon>
        <taxon>Monoculicoides</taxon>
    </lineage>
</organism>
<protein>
    <recommendedName>
        <fullName evidence="14">Zinc carboxypeptidase A 1</fullName>
    </recommendedName>
</protein>
<dbReference type="AlphaFoldDB" id="A0A336MJB3"/>
<keyword evidence="11" id="KW-0482">Metalloprotease</keyword>
<dbReference type="SUPFAM" id="SSF53187">
    <property type="entry name" value="Zn-dependent exopeptidases"/>
    <property type="match status" value="1"/>
</dbReference>
<evidence type="ECO:0000259" key="17">
    <source>
        <dbReference type="PROSITE" id="PS52035"/>
    </source>
</evidence>
<sequence>MNLINFLGFIFVLGVTSGEKVRWDNYQVWSLAVTNDDQLKVLQDIELRTDGYQLWGSVTHVGKFVEIVVPPHKLEDFHEIVKNYNFKSNILTENLQDLIENEQPKVKSTSFGWNQYHTLEEIYDWLNETIIANSVVAKPVLMGYSWEGRSIRGVHINYGKNKNRTTIFVESNIHAREWITPAATTWIINELLTSEDPEVRFAAENFEWYIFPCVNPDGYVYTHTTNRMWRKTRSKRPSSSCYGVDGNRNFKYSWMQGGSSSDPCSDTYAGPEPFSEFETRAISEFFETVKDRVEMYLSFHSYSQLLMYPYAHTQDPINNQKDHIQLSNAGAKALEELYGTKYTAGNAQTVLYTTSGGSRDWAKGEHNVPFSFTYEMRDTGRYGFLLPAEQIVPNSQEVLHSVIAMIKEGQSLNYFPVTY</sequence>
<gene>
    <name evidence="18" type="primary">CSON000662</name>
</gene>
<dbReference type="Gene3D" id="3.40.630.10">
    <property type="entry name" value="Zn peptidases"/>
    <property type="match status" value="1"/>
</dbReference>
<dbReference type="InterPro" id="IPR000834">
    <property type="entry name" value="Peptidase_M14"/>
</dbReference>
<accession>A0A336MJB3</accession>
<evidence type="ECO:0000256" key="2">
    <source>
        <dbReference type="ARBA" id="ARBA00004613"/>
    </source>
</evidence>
<comment type="subcellular location">
    <subcellularLocation>
        <location evidence="2">Secreted</location>
    </subcellularLocation>
</comment>
<dbReference type="PROSITE" id="PS52035">
    <property type="entry name" value="PEPTIDASE_M14"/>
    <property type="match status" value="1"/>
</dbReference>
<dbReference type="GO" id="GO:0005615">
    <property type="term" value="C:extracellular space"/>
    <property type="evidence" value="ECO:0007669"/>
    <property type="project" value="TreeGrafter"/>
</dbReference>
<keyword evidence="8 16" id="KW-0732">Signal</keyword>
<keyword evidence="12" id="KW-1015">Disulfide bond</keyword>
<dbReference type="PANTHER" id="PTHR11705:SF153">
    <property type="entry name" value="ZINC CARBOXYPEPTIDASE A 1-LIKE PROTEIN"/>
    <property type="match status" value="1"/>
</dbReference>
<evidence type="ECO:0000256" key="3">
    <source>
        <dbReference type="ARBA" id="ARBA00005988"/>
    </source>
</evidence>
<evidence type="ECO:0000256" key="5">
    <source>
        <dbReference type="ARBA" id="ARBA00022645"/>
    </source>
</evidence>
<evidence type="ECO:0000256" key="13">
    <source>
        <dbReference type="ARBA" id="ARBA00057299"/>
    </source>
</evidence>
<dbReference type="EMBL" id="UFQT01001101">
    <property type="protein sequence ID" value="SSX28923.1"/>
    <property type="molecule type" value="Genomic_DNA"/>
</dbReference>
<evidence type="ECO:0000256" key="1">
    <source>
        <dbReference type="ARBA" id="ARBA00001947"/>
    </source>
</evidence>
<name>A0A336MJB3_CULSO</name>
<dbReference type="InterPro" id="IPR003146">
    <property type="entry name" value="M14A_act_pep"/>
</dbReference>
<dbReference type="Pfam" id="PF02244">
    <property type="entry name" value="Propep_M14"/>
    <property type="match status" value="1"/>
</dbReference>
<dbReference type="InterPro" id="IPR036990">
    <property type="entry name" value="M14A-like_propep"/>
</dbReference>
<dbReference type="FunFam" id="3.40.630.10:FF:000040">
    <property type="entry name" value="zinc carboxypeptidase"/>
    <property type="match status" value="1"/>
</dbReference>
<dbReference type="FunFam" id="3.30.70.340:FF:000002">
    <property type="entry name" value="Carboxypeptidase A"/>
    <property type="match status" value="1"/>
</dbReference>
<feature type="chain" id="PRO_5016375333" description="Zinc carboxypeptidase A 1" evidence="16">
    <location>
        <begin position="19"/>
        <end position="419"/>
    </location>
</feature>
<dbReference type="PROSITE" id="PS00133">
    <property type="entry name" value="CARBOXYPEPT_ZN_2"/>
    <property type="match status" value="1"/>
</dbReference>
<evidence type="ECO:0000256" key="11">
    <source>
        <dbReference type="ARBA" id="ARBA00023049"/>
    </source>
</evidence>
<feature type="signal peptide" evidence="16">
    <location>
        <begin position="1"/>
        <end position="18"/>
    </location>
</feature>
<keyword evidence="5" id="KW-0121">Carboxypeptidase</keyword>
<feature type="domain" description="Peptidase M14" evidence="17">
    <location>
        <begin position="115"/>
        <end position="409"/>
    </location>
</feature>
<comment type="similarity">
    <text evidence="3 15">Belongs to the peptidase M14 family.</text>
</comment>
<dbReference type="PRINTS" id="PR00765">
    <property type="entry name" value="CRBOXYPTASEA"/>
</dbReference>
<dbReference type="SUPFAM" id="SSF54897">
    <property type="entry name" value="Protease propeptides/inhibitors"/>
    <property type="match status" value="1"/>
</dbReference>
<evidence type="ECO:0000256" key="9">
    <source>
        <dbReference type="ARBA" id="ARBA00022801"/>
    </source>
</evidence>
<dbReference type="GO" id="GO:0004181">
    <property type="term" value="F:metallocarboxypeptidase activity"/>
    <property type="evidence" value="ECO:0007669"/>
    <property type="project" value="InterPro"/>
</dbReference>
<feature type="active site" description="Proton donor/acceptor" evidence="15">
    <location>
        <position position="375"/>
    </location>
</feature>
<evidence type="ECO:0000313" key="18">
    <source>
        <dbReference type="EMBL" id="SSX28923.1"/>
    </source>
</evidence>
<evidence type="ECO:0000256" key="7">
    <source>
        <dbReference type="ARBA" id="ARBA00022723"/>
    </source>
</evidence>
<keyword evidence="7" id="KW-0479">Metal-binding</keyword>
<dbReference type="GO" id="GO:0008270">
    <property type="term" value="F:zinc ion binding"/>
    <property type="evidence" value="ECO:0007669"/>
    <property type="project" value="InterPro"/>
</dbReference>
<dbReference type="Gene3D" id="3.30.70.340">
    <property type="entry name" value="Metallocarboxypeptidase-like"/>
    <property type="match status" value="1"/>
</dbReference>
<comment type="function">
    <text evidence="13">Involved in the digestion of the blood meal.</text>
</comment>
<dbReference type="SMART" id="SM00631">
    <property type="entry name" value="Zn_pept"/>
    <property type="match status" value="1"/>
</dbReference>
<keyword evidence="9" id="KW-0378">Hydrolase</keyword>
<dbReference type="OMA" id="YRWMEAG"/>
<reference evidence="18" key="1">
    <citation type="submission" date="2018-07" db="EMBL/GenBank/DDBJ databases">
        <authorList>
            <person name="Quirk P.G."/>
            <person name="Krulwich T.A."/>
        </authorList>
    </citation>
    <scope>NUCLEOTIDE SEQUENCE</scope>
</reference>
<dbReference type="CDD" id="cd03860">
    <property type="entry name" value="M14_CP_A-B_like"/>
    <property type="match status" value="1"/>
</dbReference>
<evidence type="ECO:0000256" key="8">
    <source>
        <dbReference type="ARBA" id="ARBA00022729"/>
    </source>
</evidence>
<evidence type="ECO:0000256" key="6">
    <source>
        <dbReference type="ARBA" id="ARBA00022670"/>
    </source>
</evidence>
<evidence type="ECO:0000256" key="14">
    <source>
        <dbReference type="ARBA" id="ARBA00069039"/>
    </source>
</evidence>